<dbReference type="InterPro" id="IPR035985">
    <property type="entry name" value="Ubiquitin-activating_enz"/>
</dbReference>
<dbReference type="Proteomes" id="UP000634919">
    <property type="component" value="Unassembled WGS sequence"/>
</dbReference>
<reference evidence="2 3" key="1">
    <citation type="submission" date="2020-08" db="EMBL/GenBank/DDBJ databases">
        <title>A Genomic Blueprint of the Chicken Gut Microbiome.</title>
        <authorList>
            <person name="Gilroy R."/>
            <person name="Ravi A."/>
            <person name="Getino M."/>
            <person name="Pursley I."/>
            <person name="Horton D.L."/>
            <person name="Alikhan N.-F."/>
            <person name="Baker D."/>
            <person name="Gharbi K."/>
            <person name="Hall N."/>
            <person name="Watson M."/>
            <person name="Adriaenssens E.M."/>
            <person name="Foster-Nyarko E."/>
            <person name="Jarju S."/>
            <person name="Secka A."/>
            <person name="Antonio M."/>
            <person name="Oren A."/>
            <person name="Chaudhuri R."/>
            <person name="La Ragione R.M."/>
            <person name="Hildebrand F."/>
            <person name="Pallen M.J."/>
        </authorList>
    </citation>
    <scope>NUCLEOTIDE SEQUENCE [LARGE SCALE GENOMIC DNA]</scope>
    <source>
        <strain evidence="2 3">Sa2CVA6</strain>
    </source>
</reference>
<dbReference type="CDD" id="cd00757">
    <property type="entry name" value="ThiF_MoeB_HesA_family"/>
    <property type="match status" value="1"/>
</dbReference>
<keyword evidence="3" id="KW-1185">Reference proteome</keyword>
<dbReference type="InterPro" id="IPR000594">
    <property type="entry name" value="ThiF_NAD_FAD-bd"/>
</dbReference>
<dbReference type="InterPro" id="IPR045886">
    <property type="entry name" value="ThiF/MoeB/HesA"/>
</dbReference>
<sequence>MNDEQLLRYSRHILLDEVGIEGQQAMLDAHALIIGAGGLGSPAALYLAASGVGHITLVDHDSVDLTNLQRQIAHTTARVGQPKVHSAAQALHDINPEVTVRCIEQHADAALLDELVSQATVVLDCCDNYQTRQTVNAACVKHKTPLVAGAIIRFDGQITVFDPRKETSPCYACLFSPEETFEEVQCSTMGVFAPLVGIIGCMQAAEALKLIAQVGESLAGKLLMLDGKNMEWSRMRTSRNPECIVCCNQK</sequence>
<comment type="caution">
    <text evidence="2">The sequence shown here is derived from an EMBL/GenBank/DDBJ whole genome shotgun (WGS) entry which is preliminary data.</text>
</comment>
<evidence type="ECO:0000313" key="3">
    <source>
        <dbReference type="Proteomes" id="UP000634919"/>
    </source>
</evidence>
<dbReference type="PANTHER" id="PTHR10953">
    <property type="entry name" value="UBIQUITIN-ACTIVATING ENZYME E1"/>
    <property type="match status" value="1"/>
</dbReference>
<feature type="domain" description="THIF-type NAD/FAD binding fold" evidence="1">
    <location>
        <begin position="9"/>
        <end position="243"/>
    </location>
</feature>
<dbReference type="RefSeq" id="WP_191723445.1">
    <property type="nucleotide sequence ID" value="NZ_JACSQK010000005.1"/>
</dbReference>
<protein>
    <submittedName>
        <fullName evidence="2">Molybdopterin-synthase adenylyltransferase MoeB</fullName>
    </submittedName>
</protein>
<dbReference type="EMBL" id="JACSQK010000005">
    <property type="protein sequence ID" value="MBD7961050.1"/>
    <property type="molecule type" value="Genomic_DNA"/>
</dbReference>
<dbReference type="GO" id="GO:0016779">
    <property type="term" value="F:nucleotidyltransferase activity"/>
    <property type="evidence" value="ECO:0007669"/>
    <property type="project" value="UniProtKB-KW"/>
</dbReference>
<dbReference type="Pfam" id="PF00899">
    <property type="entry name" value="ThiF"/>
    <property type="match status" value="1"/>
</dbReference>
<evidence type="ECO:0000313" key="2">
    <source>
        <dbReference type="EMBL" id="MBD7961050.1"/>
    </source>
</evidence>
<dbReference type="NCBIfam" id="NF004281">
    <property type="entry name" value="PRK05690.1"/>
    <property type="match status" value="1"/>
</dbReference>
<organism evidence="2 3">
    <name type="scientific">Comamonas avium</name>
    <dbReference type="NCBI Taxonomy" id="2762231"/>
    <lineage>
        <taxon>Bacteria</taxon>
        <taxon>Pseudomonadati</taxon>
        <taxon>Pseudomonadota</taxon>
        <taxon>Betaproteobacteria</taxon>
        <taxon>Burkholderiales</taxon>
        <taxon>Comamonadaceae</taxon>
        <taxon>Comamonas</taxon>
    </lineage>
</organism>
<keyword evidence="2" id="KW-0548">Nucleotidyltransferase</keyword>
<dbReference type="PANTHER" id="PTHR10953:SF240">
    <property type="entry name" value="SULFUR CARRIER PROTEIN THIS ADENYLYLTRANSFERASE"/>
    <property type="match status" value="1"/>
</dbReference>
<proteinExistence type="predicted"/>
<name>A0ABR8SC73_9BURK</name>
<keyword evidence="2" id="KW-0808">Transferase</keyword>
<gene>
    <name evidence="2" type="primary">moeB</name>
    <name evidence="2" type="ORF">H9646_11180</name>
</gene>
<dbReference type="Gene3D" id="3.40.50.720">
    <property type="entry name" value="NAD(P)-binding Rossmann-like Domain"/>
    <property type="match status" value="1"/>
</dbReference>
<dbReference type="SUPFAM" id="SSF69572">
    <property type="entry name" value="Activating enzymes of the ubiquitin-like proteins"/>
    <property type="match status" value="1"/>
</dbReference>
<evidence type="ECO:0000259" key="1">
    <source>
        <dbReference type="Pfam" id="PF00899"/>
    </source>
</evidence>
<accession>A0ABR8SC73</accession>